<keyword evidence="2" id="KW-0805">Transcription regulation</keyword>
<dbReference type="Pfam" id="PF00126">
    <property type="entry name" value="HTH_1"/>
    <property type="match status" value="1"/>
</dbReference>
<protein>
    <submittedName>
        <fullName evidence="6">Transcriptional regulator, LysR family</fullName>
    </submittedName>
</protein>
<dbReference type="InterPro" id="IPR005119">
    <property type="entry name" value="LysR_subst-bd"/>
</dbReference>
<proteinExistence type="inferred from homology"/>
<dbReference type="GO" id="GO:0003700">
    <property type="term" value="F:DNA-binding transcription factor activity"/>
    <property type="evidence" value="ECO:0007669"/>
    <property type="project" value="InterPro"/>
</dbReference>
<dbReference type="SUPFAM" id="SSF46785">
    <property type="entry name" value="Winged helix' DNA-binding domain"/>
    <property type="match status" value="1"/>
</dbReference>
<feature type="domain" description="HTH lysR-type" evidence="5">
    <location>
        <begin position="1"/>
        <end position="59"/>
    </location>
</feature>
<gene>
    <name evidence="6" type="ORF">C4K03_3185</name>
</gene>
<evidence type="ECO:0000313" key="6">
    <source>
        <dbReference type="EMBL" id="AZE55340.1"/>
    </source>
</evidence>
<organism evidence="6 7">
    <name type="scientific">Pseudomonas synxantha</name>
    <dbReference type="NCBI Taxonomy" id="47883"/>
    <lineage>
        <taxon>Bacteria</taxon>
        <taxon>Pseudomonadati</taxon>
        <taxon>Pseudomonadota</taxon>
        <taxon>Gammaproteobacteria</taxon>
        <taxon>Pseudomonadales</taxon>
        <taxon>Pseudomonadaceae</taxon>
        <taxon>Pseudomonas</taxon>
    </lineage>
</organism>
<evidence type="ECO:0000313" key="7">
    <source>
        <dbReference type="Proteomes" id="UP000268696"/>
    </source>
</evidence>
<dbReference type="GO" id="GO:0043565">
    <property type="term" value="F:sequence-specific DNA binding"/>
    <property type="evidence" value="ECO:0007669"/>
    <property type="project" value="TreeGrafter"/>
</dbReference>
<dbReference type="InterPro" id="IPR036390">
    <property type="entry name" value="WH_DNA-bd_sf"/>
</dbReference>
<dbReference type="Gene3D" id="1.10.10.10">
    <property type="entry name" value="Winged helix-like DNA-binding domain superfamily/Winged helix DNA-binding domain"/>
    <property type="match status" value="1"/>
</dbReference>
<evidence type="ECO:0000256" key="4">
    <source>
        <dbReference type="ARBA" id="ARBA00023163"/>
    </source>
</evidence>
<sequence length="296" mass="32472">MDRFEAMKLLVAAIDAGSLTAAGRLADIPLPTISRKISDLEMLIGSRLLIRTTRRLSLTDAGVAYVAAARRILEQLEVAEREAAGEFIAPKGELVLTAPIMFGRLHVLPIVNAFLGEFSEINIRLLLSDRNAHFVDDHVDMAVRIGTLADSGMIATQVGAMRTVICASPRLLEAYGRPECHADLQHLPTVRLDAPMPFQHSKDGVTESTRRITPRLSVTTAEAAAQAAIDGVGVVQLLHYQVAEAVSEGLLEIVLDKYEPLSAPINLIHMSPGQMPLKMRRFLDFAIPRFRQRLDQ</sequence>
<dbReference type="PANTHER" id="PTHR30537:SF5">
    <property type="entry name" value="HTH-TYPE TRANSCRIPTIONAL ACTIVATOR TTDR-RELATED"/>
    <property type="match status" value="1"/>
</dbReference>
<dbReference type="GO" id="GO:0006351">
    <property type="term" value="P:DNA-templated transcription"/>
    <property type="evidence" value="ECO:0007669"/>
    <property type="project" value="TreeGrafter"/>
</dbReference>
<evidence type="ECO:0000256" key="3">
    <source>
        <dbReference type="ARBA" id="ARBA00023125"/>
    </source>
</evidence>
<name>A0A3G7U7R2_9PSED</name>
<dbReference type="PANTHER" id="PTHR30537">
    <property type="entry name" value="HTH-TYPE TRANSCRIPTIONAL REGULATOR"/>
    <property type="match status" value="1"/>
</dbReference>
<dbReference type="Pfam" id="PF03466">
    <property type="entry name" value="LysR_substrate"/>
    <property type="match status" value="1"/>
</dbReference>
<dbReference type="EMBL" id="CP027754">
    <property type="protein sequence ID" value="AZE55340.1"/>
    <property type="molecule type" value="Genomic_DNA"/>
</dbReference>
<keyword evidence="4" id="KW-0804">Transcription</keyword>
<dbReference type="Proteomes" id="UP000268696">
    <property type="component" value="Chromosome"/>
</dbReference>
<keyword evidence="3" id="KW-0238">DNA-binding</keyword>
<dbReference type="InterPro" id="IPR036388">
    <property type="entry name" value="WH-like_DNA-bd_sf"/>
</dbReference>
<dbReference type="SUPFAM" id="SSF53850">
    <property type="entry name" value="Periplasmic binding protein-like II"/>
    <property type="match status" value="1"/>
</dbReference>
<dbReference type="AlphaFoldDB" id="A0A3G7U7R2"/>
<dbReference type="Gene3D" id="3.40.190.290">
    <property type="match status" value="1"/>
</dbReference>
<comment type="similarity">
    <text evidence="1">Belongs to the LysR transcriptional regulatory family.</text>
</comment>
<dbReference type="PROSITE" id="PS50931">
    <property type="entry name" value="HTH_LYSR"/>
    <property type="match status" value="1"/>
</dbReference>
<dbReference type="InterPro" id="IPR058163">
    <property type="entry name" value="LysR-type_TF_proteobact-type"/>
</dbReference>
<accession>A0A3G7U7R2</accession>
<reference evidence="6 7" key="1">
    <citation type="submission" date="2018-03" db="EMBL/GenBank/DDBJ databases">
        <title>Diversity of phytobeneficial traits revealed by whole-genome analysis of worldwide-isolated phenazine-producing Pseudomonas spp.</title>
        <authorList>
            <person name="Biessy A."/>
            <person name="Novinscak A."/>
            <person name="Blom J."/>
            <person name="Leger G."/>
            <person name="Thomashow L.S."/>
            <person name="Cazorla F.M."/>
            <person name="Josic D."/>
            <person name="Filion M."/>
        </authorList>
    </citation>
    <scope>NUCLEOTIDE SEQUENCE [LARGE SCALE GENOMIC DNA]</scope>
    <source>
        <strain evidence="6 7">30B</strain>
    </source>
</reference>
<evidence type="ECO:0000256" key="2">
    <source>
        <dbReference type="ARBA" id="ARBA00023015"/>
    </source>
</evidence>
<evidence type="ECO:0000259" key="5">
    <source>
        <dbReference type="PROSITE" id="PS50931"/>
    </source>
</evidence>
<dbReference type="RefSeq" id="WP_124377932.1">
    <property type="nucleotide sequence ID" value="NZ_CP027754.1"/>
</dbReference>
<evidence type="ECO:0000256" key="1">
    <source>
        <dbReference type="ARBA" id="ARBA00009437"/>
    </source>
</evidence>
<dbReference type="InterPro" id="IPR000847">
    <property type="entry name" value="LysR_HTH_N"/>
</dbReference>